<dbReference type="OrthoDB" id="74360at2759"/>
<evidence type="ECO:0000313" key="1">
    <source>
        <dbReference type="EMBL" id="KAJ5371535.1"/>
    </source>
</evidence>
<dbReference type="EMBL" id="JAPZBS010000005">
    <property type="protein sequence ID" value="KAJ5371535.1"/>
    <property type="molecule type" value="Genomic_DNA"/>
</dbReference>
<dbReference type="Proteomes" id="UP001147782">
    <property type="component" value="Unassembled WGS sequence"/>
</dbReference>
<gene>
    <name evidence="1" type="ORF">N7496_007627</name>
</gene>
<keyword evidence="2" id="KW-1185">Reference proteome</keyword>
<comment type="caution">
    <text evidence="1">The sequence shown here is derived from an EMBL/GenBank/DDBJ whole genome shotgun (WGS) entry which is preliminary data.</text>
</comment>
<dbReference type="GeneID" id="81439735"/>
<name>A0A9W9S542_9EURO</name>
<dbReference type="AlphaFoldDB" id="A0A9W9S542"/>
<accession>A0A9W9S542</accession>
<reference evidence="1" key="2">
    <citation type="journal article" date="2023" name="IMA Fungus">
        <title>Comparative genomic study of the Penicillium genus elucidates a diverse pangenome and 15 lateral gene transfer events.</title>
        <authorList>
            <person name="Petersen C."/>
            <person name="Sorensen T."/>
            <person name="Nielsen M.R."/>
            <person name="Sondergaard T.E."/>
            <person name="Sorensen J.L."/>
            <person name="Fitzpatrick D.A."/>
            <person name="Frisvad J.C."/>
            <person name="Nielsen K.L."/>
        </authorList>
    </citation>
    <scope>NUCLEOTIDE SEQUENCE</scope>
    <source>
        <strain evidence="1">IBT 29864</strain>
    </source>
</reference>
<protein>
    <submittedName>
        <fullName evidence="1">Uncharacterized protein</fullName>
    </submittedName>
</protein>
<reference evidence="1" key="1">
    <citation type="submission" date="2022-11" db="EMBL/GenBank/DDBJ databases">
        <authorList>
            <person name="Petersen C."/>
        </authorList>
    </citation>
    <scope>NUCLEOTIDE SEQUENCE</scope>
    <source>
        <strain evidence="1">IBT 29864</strain>
    </source>
</reference>
<evidence type="ECO:0000313" key="2">
    <source>
        <dbReference type="Proteomes" id="UP001147782"/>
    </source>
</evidence>
<sequence>MTLEQEDTPYHYLRSDNQGINDKWIYVSLFLESTAIRFNVSNIYLIDDPITSLRPRSILTQSSKEDPAVTILIGRNCRARTEHWNDFTYKEAYKSISNYVDLITHVIAPVIRDWSAVVEVKAESEKDYSEPLHQAIARTIFNNFCFSLQCGKYRAVADITCWQYFIGQKTLKNWFIYPWSSLKVWYDTHMGLLND</sequence>
<organism evidence="1 2">
    <name type="scientific">Penicillium cataractarum</name>
    <dbReference type="NCBI Taxonomy" id="2100454"/>
    <lineage>
        <taxon>Eukaryota</taxon>
        <taxon>Fungi</taxon>
        <taxon>Dikarya</taxon>
        <taxon>Ascomycota</taxon>
        <taxon>Pezizomycotina</taxon>
        <taxon>Eurotiomycetes</taxon>
        <taxon>Eurotiomycetidae</taxon>
        <taxon>Eurotiales</taxon>
        <taxon>Aspergillaceae</taxon>
        <taxon>Penicillium</taxon>
    </lineage>
</organism>
<dbReference type="RefSeq" id="XP_056555969.1">
    <property type="nucleotide sequence ID" value="XM_056700556.1"/>
</dbReference>
<proteinExistence type="predicted"/>